<evidence type="ECO:0000256" key="2">
    <source>
        <dbReference type="ARBA" id="ARBA00022729"/>
    </source>
</evidence>
<feature type="region of interest" description="Disordered" evidence="5">
    <location>
        <begin position="50"/>
        <end position="80"/>
    </location>
</feature>
<organism evidence="7">
    <name type="scientific">Eucampia antarctica</name>
    <dbReference type="NCBI Taxonomy" id="49252"/>
    <lineage>
        <taxon>Eukaryota</taxon>
        <taxon>Sar</taxon>
        <taxon>Stramenopiles</taxon>
        <taxon>Ochrophyta</taxon>
        <taxon>Bacillariophyta</taxon>
        <taxon>Mediophyceae</taxon>
        <taxon>Biddulphiophycidae</taxon>
        <taxon>Hemiaulales</taxon>
        <taxon>Hemiaulaceae</taxon>
        <taxon>Eucampia</taxon>
    </lineage>
</organism>
<accession>A0A7S2WRK6</accession>
<dbReference type="PANTHER" id="PTHR15414:SF0">
    <property type="entry name" value="ENDOPLASMIC RETICULUM LECTIN 1"/>
    <property type="match status" value="1"/>
</dbReference>
<dbReference type="GO" id="GO:0030968">
    <property type="term" value="P:endoplasmic reticulum unfolded protein response"/>
    <property type="evidence" value="ECO:0007669"/>
    <property type="project" value="InterPro"/>
</dbReference>
<feature type="compositionally biased region" description="Basic and acidic residues" evidence="5">
    <location>
        <begin position="56"/>
        <end position="69"/>
    </location>
</feature>
<reference evidence="7" key="1">
    <citation type="submission" date="2021-01" db="EMBL/GenBank/DDBJ databases">
        <authorList>
            <person name="Corre E."/>
            <person name="Pelletier E."/>
            <person name="Niang G."/>
            <person name="Scheremetjew M."/>
            <person name="Finn R."/>
            <person name="Kale V."/>
            <person name="Holt S."/>
            <person name="Cochrane G."/>
            <person name="Meng A."/>
            <person name="Brown T."/>
            <person name="Cohen L."/>
        </authorList>
    </citation>
    <scope>NUCLEOTIDE SEQUENCE</scope>
    <source>
        <strain evidence="7">CCMP1452</strain>
    </source>
</reference>
<feature type="domain" description="MRH" evidence="6">
    <location>
        <begin position="104"/>
        <end position="307"/>
    </location>
</feature>
<gene>
    <name evidence="7" type="ORF">EANT1437_LOCUS15662</name>
</gene>
<feature type="region of interest" description="Disordered" evidence="5">
    <location>
        <begin position="180"/>
        <end position="205"/>
    </location>
</feature>
<dbReference type="PANTHER" id="PTHR15414">
    <property type="entry name" value="OS-9-RELATED"/>
    <property type="match status" value="1"/>
</dbReference>
<evidence type="ECO:0000256" key="4">
    <source>
        <dbReference type="ARBA" id="ARBA00023157"/>
    </source>
</evidence>
<dbReference type="EMBL" id="HBHI01030451">
    <property type="protein sequence ID" value="CAD9701998.1"/>
    <property type="molecule type" value="Transcribed_RNA"/>
</dbReference>
<dbReference type="Pfam" id="PF07915">
    <property type="entry name" value="PRKCSH"/>
    <property type="match status" value="1"/>
</dbReference>
<evidence type="ECO:0000256" key="5">
    <source>
        <dbReference type="SAM" id="MobiDB-lite"/>
    </source>
</evidence>
<dbReference type="PROSITE" id="PS51914">
    <property type="entry name" value="MRH"/>
    <property type="match status" value="1"/>
</dbReference>
<dbReference type="GO" id="GO:0030970">
    <property type="term" value="P:retrograde protein transport, ER to cytosol"/>
    <property type="evidence" value="ECO:0007669"/>
    <property type="project" value="TreeGrafter"/>
</dbReference>
<dbReference type="AlphaFoldDB" id="A0A7S2WRK6"/>
<keyword evidence="2" id="KW-0732">Signal</keyword>
<dbReference type="Gene3D" id="2.70.130.10">
    <property type="entry name" value="Mannose-6-phosphate receptor binding domain"/>
    <property type="match status" value="1"/>
</dbReference>
<feature type="compositionally biased region" description="Polar residues" evidence="5">
    <location>
        <begin position="186"/>
        <end position="197"/>
    </location>
</feature>
<comment type="subcellular location">
    <subcellularLocation>
        <location evidence="1">Endoplasmic reticulum</location>
    </subcellularLocation>
</comment>
<proteinExistence type="predicted"/>
<name>A0A7S2WRK6_9STRA</name>
<dbReference type="GO" id="GO:0005788">
    <property type="term" value="C:endoplasmic reticulum lumen"/>
    <property type="evidence" value="ECO:0007669"/>
    <property type="project" value="TreeGrafter"/>
</dbReference>
<dbReference type="InterPro" id="IPR045149">
    <property type="entry name" value="OS-9-like"/>
</dbReference>
<keyword evidence="4" id="KW-1015">Disulfide bond</keyword>
<keyword evidence="3" id="KW-0256">Endoplasmic reticulum</keyword>
<dbReference type="InterPro" id="IPR009011">
    <property type="entry name" value="Man6P_isomerase_rcpt-bd_dom_sf"/>
</dbReference>
<dbReference type="InterPro" id="IPR012913">
    <property type="entry name" value="OS9-like_dom"/>
</dbReference>
<dbReference type="InterPro" id="IPR044865">
    <property type="entry name" value="MRH_dom"/>
</dbReference>
<evidence type="ECO:0000256" key="3">
    <source>
        <dbReference type="ARBA" id="ARBA00022824"/>
    </source>
</evidence>
<evidence type="ECO:0000313" key="7">
    <source>
        <dbReference type="EMBL" id="CAD9701998.1"/>
    </source>
</evidence>
<protein>
    <recommendedName>
        <fullName evidence="6">MRH domain-containing protein</fullName>
    </recommendedName>
</protein>
<evidence type="ECO:0000259" key="6">
    <source>
        <dbReference type="PROSITE" id="PS51914"/>
    </source>
</evidence>
<evidence type="ECO:0000256" key="1">
    <source>
        <dbReference type="ARBA" id="ARBA00004240"/>
    </source>
</evidence>
<sequence length="328" mass="37511">MDKKTVGNDKEDVYAIFTSIQETQMCKYDAQVCTPLLCVDAFQKLKSSESSSRISGNRDRDRKYTKDTDDQINEMKPATTQPNYTNLIKKHDSIRDILQWTLGNKCLYKVVGWWAYEFCHGRYLRQFHEETKLDPNTGFMTISKDSLHDLGRYDSDILESFPKVDESKYIVRPVSNKENRPLAQGANKNKQNFSSNKPPHDDYNEGEKQHLKLQNLILKKAMTMDLSDLEAGGSGVVFIQEYFHGDFCQHPDVTESVIKGGSILVGGIERATTVRFSCGNTLEFAKVKEDSTCHYIIDIILPELCKHHFFMAPVVKTKVVKCLLVDEQ</sequence>